<dbReference type="RefSeq" id="WP_123807537.1">
    <property type="nucleotide sequence ID" value="NZ_RKRK01000002.1"/>
</dbReference>
<dbReference type="Pfam" id="PF00849">
    <property type="entry name" value="PseudoU_synth_2"/>
    <property type="match status" value="1"/>
</dbReference>
<evidence type="ECO:0000313" key="8">
    <source>
        <dbReference type="Proteomes" id="UP000277108"/>
    </source>
</evidence>
<dbReference type="GO" id="GO:0003723">
    <property type="term" value="F:RNA binding"/>
    <property type="evidence" value="ECO:0007669"/>
    <property type="project" value="UniProtKB-KW"/>
</dbReference>
<comment type="caution">
    <text evidence="7">The sequence shown here is derived from an EMBL/GenBank/DDBJ whole genome shotgun (WGS) entry which is preliminary data.</text>
</comment>
<keyword evidence="3 5" id="KW-0413">Isomerase</keyword>
<evidence type="ECO:0000256" key="5">
    <source>
        <dbReference type="RuleBase" id="RU003887"/>
    </source>
</evidence>
<dbReference type="OrthoDB" id="9807213at2"/>
<evidence type="ECO:0000256" key="4">
    <source>
        <dbReference type="PROSITE-ProRule" id="PRU00182"/>
    </source>
</evidence>
<dbReference type="SUPFAM" id="SSF55174">
    <property type="entry name" value="Alpha-L RNA-binding motif"/>
    <property type="match status" value="1"/>
</dbReference>
<feature type="domain" description="RNA-binding S4" evidence="6">
    <location>
        <begin position="5"/>
        <end position="62"/>
    </location>
</feature>
<dbReference type="InterPro" id="IPR006145">
    <property type="entry name" value="PsdUridine_synth_RsuA/RluA"/>
</dbReference>
<dbReference type="SUPFAM" id="SSF55120">
    <property type="entry name" value="Pseudouridine synthase"/>
    <property type="match status" value="1"/>
</dbReference>
<dbReference type="FunFam" id="3.10.290.10:FF:000003">
    <property type="entry name" value="Pseudouridine synthase"/>
    <property type="match status" value="1"/>
</dbReference>
<dbReference type="InterPro" id="IPR020094">
    <property type="entry name" value="TruA/RsuA/RluB/E/F_N"/>
</dbReference>
<sequence length="240" mass="27639">MNHKERVQKIIANSGITSRRKAEQYILDGRVSVNGQIITELGVKAGSNDRVEVDGVPIEKEQPIYILMYKPRGVVSTVEDEHDRKTVIDLLEGLNFRIYPVGRLDYETTGLLLLTNDGDLTYQLTHPKFKVMKKYLVTLDGILLREEIKTLEKGIMLDDGMTAKCKVKVIQENKKENSSQLELTIHEGRNRQVRRMIEYFNYNVKKLKRIQYAQLTLKGLKEGESRALTPHEVKQLKELT</sequence>
<dbReference type="PANTHER" id="PTHR47683:SF2">
    <property type="entry name" value="RNA-BINDING S4 DOMAIN-CONTAINING PROTEIN"/>
    <property type="match status" value="1"/>
</dbReference>
<dbReference type="NCBIfam" id="TIGR00093">
    <property type="entry name" value="pseudouridine synthase"/>
    <property type="match status" value="1"/>
</dbReference>
<dbReference type="CDD" id="cd00165">
    <property type="entry name" value="S4"/>
    <property type="match status" value="1"/>
</dbReference>
<dbReference type="InterPro" id="IPR018496">
    <property type="entry name" value="PsdUridine_synth_RsuA/RluB_CS"/>
</dbReference>
<dbReference type="PROSITE" id="PS50889">
    <property type="entry name" value="S4"/>
    <property type="match status" value="1"/>
</dbReference>
<dbReference type="Gene3D" id="3.10.290.10">
    <property type="entry name" value="RNA-binding S4 domain"/>
    <property type="match status" value="1"/>
</dbReference>
<dbReference type="EMBL" id="RKRK01000002">
    <property type="protein sequence ID" value="RPF58050.1"/>
    <property type="molecule type" value="Genomic_DNA"/>
</dbReference>
<dbReference type="Pfam" id="PF01479">
    <property type="entry name" value="S4"/>
    <property type="match status" value="1"/>
</dbReference>
<dbReference type="PANTHER" id="PTHR47683">
    <property type="entry name" value="PSEUDOURIDINE SYNTHASE FAMILY PROTEIN-RELATED"/>
    <property type="match status" value="1"/>
</dbReference>
<dbReference type="InterPro" id="IPR042092">
    <property type="entry name" value="PsdUridine_s_RsuA/RluB/E/F_cat"/>
</dbReference>
<dbReference type="InterPro" id="IPR050343">
    <property type="entry name" value="RsuA_PseudoU_synthase"/>
</dbReference>
<dbReference type="GO" id="GO:0120159">
    <property type="term" value="F:rRNA pseudouridine synthase activity"/>
    <property type="evidence" value="ECO:0007669"/>
    <property type="project" value="UniProtKB-ARBA"/>
</dbReference>
<evidence type="ECO:0000256" key="3">
    <source>
        <dbReference type="ARBA" id="ARBA00023235"/>
    </source>
</evidence>
<dbReference type="EC" id="5.4.99.-" evidence="5"/>
<keyword evidence="2 4" id="KW-0694">RNA-binding</keyword>
<protein>
    <recommendedName>
        <fullName evidence="5">Pseudouridine synthase</fullName>
        <ecNumber evidence="5">5.4.99.-</ecNumber>
    </recommendedName>
</protein>
<evidence type="ECO:0000256" key="1">
    <source>
        <dbReference type="ARBA" id="ARBA00008348"/>
    </source>
</evidence>
<dbReference type="Gene3D" id="3.30.70.580">
    <property type="entry name" value="Pseudouridine synthase I, catalytic domain, N-terminal subdomain"/>
    <property type="match status" value="1"/>
</dbReference>
<dbReference type="InterPro" id="IPR000748">
    <property type="entry name" value="PsdUridine_synth_RsuA/RluB/E/F"/>
</dbReference>
<comment type="similarity">
    <text evidence="1 5">Belongs to the pseudouridine synthase RsuA family.</text>
</comment>
<evidence type="ECO:0000313" key="7">
    <source>
        <dbReference type="EMBL" id="RPF58050.1"/>
    </source>
</evidence>
<dbReference type="InterPro" id="IPR002942">
    <property type="entry name" value="S4_RNA-bd"/>
</dbReference>
<name>A0A3N5BSK3_9BACL</name>
<dbReference type="Gene3D" id="3.30.70.1560">
    <property type="entry name" value="Alpha-L RNA-binding motif"/>
    <property type="match status" value="1"/>
</dbReference>
<dbReference type="CDD" id="cd02870">
    <property type="entry name" value="PseudoU_synth_RsuA_like"/>
    <property type="match status" value="1"/>
</dbReference>
<dbReference type="FunFam" id="3.30.70.1560:FF:000001">
    <property type="entry name" value="Pseudouridine synthase"/>
    <property type="match status" value="1"/>
</dbReference>
<evidence type="ECO:0000259" key="6">
    <source>
        <dbReference type="SMART" id="SM00363"/>
    </source>
</evidence>
<organism evidence="7 8">
    <name type="scientific">Abyssicoccus albus</name>
    <dbReference type="NCBI Taxonomy" id="1817405"/>
    <lineage>
        <taxon>Bacteria</taxon>
        <taxon>Bacillati</taxon>
        <taxon>Bacillota</taxon>
        <taxon>Bacilli</taxon>
        <taxon>Bacillales</taxon>
        <taxon>Abyssicoccaceae</taxon>
    </lineage>
</organism>
<reference evidence="7 8" key="1">
    <citation type="submission" date="2018-11" db="EMBL/GenBank/DDBJ databases">
        <title>Genomic Encyclopedia of Type Strains, Phase IV (KMG-IV): sequencing the most valuable type-strain genomes for metagenomic binning, comparative biology and taxonomic classification.</title>
        <authorList>
            <person name="Goeker M."/>
        </authorList>
    </citation>
    <scope>NUCLEOTIDE SEQUENCE [LARGE SCALE GENOMIC DNA]</scope>
    <source>
        <strain evidence="7 8">DSM 29158</strain>
    </source>
</reference>
<dbReference type="AlphaFoldDB" id="A0A3N5BSK3"/>
<accession>A0A3N5BSK3</accession>
<dbReference type="Proteomes" id="UP000277108">
    <property type="component" value="Unassembled WGS sequence"/>
</dbReference>
<proteinExistence type="inferred from homology"/>
<dbReference type="PROSITE" id="PS01149">
    <property type="entry name" value="PSI_RSU"/>
    <property type="match status" value="1"/>
</dbReference>
<keyword evidence="8" id="KW-1185">Reference proteome</keyword>
<gene>
    <name evidence="7" type="ORF">EDD62_0688</name>
</gene>
<dbReference type="InterPro" id="IPR036986">
    <property type="entry name" value="S4_RNA-bd_sf"/>
</dbReference>
<evidence type="ECO:0000256" key="2">
    <source>
        <dbReference type="ARBA" id="ARBA00022884"/>
    </source>
</evidence>
<dbReference type="GO" id="GO:0000455">
    <property type="term" value="P:enzyme-directed rRNA pseudouridine synthesis"/>
    <property type="evidence" value="ECO:0007669"/>
    <property type="project" value="UniProtKB-ARBA"/>
</dbReference>
<dbReference type="SMART" id="SM00363">
    <property type="entry name" value="S4"/>
    <property type="match status" value="1"/>
</dbReference>
<dbReference type="InterPro" id="IPR020103">
    <property type="entry name" value="PsdUridine_synth_cat_dom_sf"/>
</dbReference>
<dbReference type="GO" id="GO:0005829">
    <property type="term" value="C:cytosol"/>
    <property type="evidence" value="ECO:0007669"/>
    <property type="project" value="UniProtKB-ARBA"/>
</dbReference>